<dbReference type="InterPro" id="IPR049680">
    <property type="entry name" value="FLVCR1-2_SLC49-like"/>
</dbReference>
<keyword evidence="2 6" id="KW-0812">Transmembrane</keyword>
<reference evidence="7 8" key="1">
    <citation type="journal article" date="2015" name="Sci. Rep.">
        <title>Genome of the facultative scuticociliatosis pathogen Pseudocohnilembus persalinus provides insight into its virulence through horizontal gene transfer.</title>
        <authorList>
            <person name="Xiong J."/>
            <person name="Wang G."/>
            <person name="Cheng J."/>
            <person name="Tian M."/>
            <person name="Pan X."/>
            <person name="Warren A."/>
            <person name="Jiang C."/>
            <person name="Yuan D."/>
            <person name="Miao W."/>
        </authorList>
    </citation>
    <scope>NUCLEOTIDE SEQUENCE [LARGE SCALE GENOMIC DNA]</scope>
    <source>
        <strain evidence="7">36N120E</strain>
    </source>
</reference>
<keyword evidence="4 6" id="KW-0472">Membrane</keyword>
<evidence type="ECO:0000256" key="1">
    <source>
        <dbReference type="ARBA" id="ARBA00004141"/>
    </source>
</evidence>
<evidence type="ECO:0000256" key="3">
    <source>
        <dbReference type="ARBA" id="ARBA00022989"/>
    </source>
</evidence>
<feature type="transmembrane region" description="Helical" evidence="6">
    <location>
        <begin position="236"/>
        <end position="255"/>
    </location>
</feature>
<dbReference type="GO" id="GO:0022857">
    <property type="term" value="F:transmembrane transporter activity"/>
    <property type="evidence" value="ECO:0007669"/>
    <property type="project" value="InterPro"/>
</dbReference>
<dbReference type="GO" id="GO:0016020">
    <property type="term" value="C:membrane"/>
    <property type="evidence" value="ECO:0007669"/>
    <property type="project" value="UniProtKB-SubCell"/>
</dbReference>
<dbReference type="OMA" id="LWNTWPP"/>
<evidence type="ECO:0000256" key="2">
    <source>
        <dbReference type="ARBA" id="ARBA00022692"/>
    </source>
</evidence>
<dbReference type="InParanoid" id="A0A0V0QYK1"/>
<comment type="subcellular location">
    <subcellularLocation>
        <location evidence="1">Membrane</location>
        <topology evidence="1">Multi-pass membrane protein</topology>
    </subcellularLocation>
</comment>
<dbReference type="OrthoDB" id="422206at2759"/>
<proteinExistence type="predicted"/>
<evidence type="ECO:0000313" key="7">
    <source>
        <dbReference type="EMBL" id="KRX07330.1"/>
    </source>
</evidence>
<accession>A0A0V0QYK1</accession>
<feature type="transmembrane region" description="Helical" evidence="6">
    <location>
        <begin position="14"/>
        <end position="38"/>
    </location>
</feature>
<evidence type="ECO:0000256" key="5">
    <source>
        <dbReference type="SAM" id="Coils"/>
    </source>
</evidence>
<evidence type="ECO:0000256" key="6">
    <source>
        <dbReference type="SAM" id="Phobius"/>
    </source>
</evidence>
<dbReference type="Proteomes" id="UP000054937">
    <property type="component" value="Unassembled WGS sequence"/>
</dbReference>
<gene>
    <name evidence="7" type="ORF">PPERSA_06945</name>
</gene>
<evidence type="ECO:0000256" key="4">
    <source>
        <dbReference type="ARBA" id="ARBA00023136"/>
    </source>
</evidence>
<dbReference type="AlphaFoldDB" id="A0A0V0QYK1"/>
<dbReference type="Pfam" id="PF07690">
    <property type="entry name" value="MFS_1"/>
    <property type="match status" value="1"/>
</dbReference>
<feature type="coiled-coil region" evidence="5">
    <location>
        <begin position="310"/>
        <end position="337"/>
    </location>
</feature>
<feature type="transmembrane region" description="Helical" evidence="6">
    <location>
        <begin position="171"/>
        <end position="192"/>
    </location>
</feature>
<evidence type="ECO:0000313" key="8">
    <source>
        <dbReference type="Proteomes" id="UP000054937"/>
    </source>
</evidence>
<dbReference type="PANTHER" id="PTHR10924:SF6">
    <property type="entry name" value="SOLUTE CARRIER FAMILY 49 MEMBER A3"/>
    <property type="match status" value="1"/>
</dbReference>
<feature type="transmembrane region" description="Helical" evidence="6">
    <location>
        <begin position="130"/>
        <end position="151"/>
    </location>
</feature>
<feature type="transmembrane region" description="Helical" evidence="6">
    <location>
        <begin position="295"/>
        <end position="311"/>
    </location>
</feature>
<dbReference type="EMBL" id="LDAU01000084">
    <property type="protein sequence ID" value="KRX07330.1"/>
    <property type="molecule type" value="Genomic_DNA"/>
</dbReference>
<keyword evidence="3 6" id="KW-1133">Transmembrane helix</keyword>
<feature type="transmembrane region" description="Helical" evidence="6">
    <location>
        <begin position="50"/>
        <end position="72"/>
    </location>
</feature>
<dbReference type="Gene3D" id="1.20.1250.20">
    <property type="entry name" value="MFS general substrate transporter like domains"/>
    <property type="match status" value="1"/>
</dbReference>
<dbReference type="InterPro" id="IPR011701">
    <property type="entry name" value="MFS"/>
</dbReference>
<feature type="transmembrane region" description="Helical" evidence="6">
    <location>
        <begin position="204"/>
        <end position="224"/>
    </location>
</feature>
<dbReference type="InterPro" id="IPR036259">
    <property type="entry name" value="MFS_trans_sf"/>
</dbReference>
<sequence length="346" mass="39429">MIGGLGRYFFGHNFTGALISTTMIAIAQLWVLPAPAILTEIWFIPQERPVAISIAFFCNILGLSFFQLVACYMVKQQQDLNDFLLFQGIFMAVPFILSILFIKNKPKHSVTQITEESHVKLGTIEGIKKCYFHFHTLISIFCLSMYLGLTWTFDSVIEMILGESYSQLQLGYVNLAMNSAGTVGGLLSSFYIEKQLNNKQIPKYDFFIKVFSTISFLLLIVFTIENYFDKEGKNKFLVYLILTLIGLGFNGFVPIGMQSLLETVFPVSETVAFTVFNQVANIIGLLGNFVAKEGVWLICVLLLPLYLYIMVKYKTDLKKLNQEKRLQRQSVHNISQRKQSNKYQEP</sequence>
<comment type="caution">
    <text evidence="7">The sequence shown here is derived from an EMBL/GenBank/DDBJ whole genome shotgun (WGS) entry which is preliminary data.</text>
</comment>
<organism evidence="7 8">
    <name type="scientific">Pseudocohnilembus persalinus</name>
    <name type="common">Ciliate</name>
    <dbReference type="NCBI Taxonomy" id="266149"/>
    <lineage>
        <taxon>Eukaryota</taxon>
        <taxon>Sar</taxon>
        <taxon>Alveolata</taxon>
        <taxon>Ciliophora</taxon>
        <taxon>Intramacronucleata</taxon>
        <taxon>Oligohymenophorea</taxon>
        <taxon>Scuticociliatia</taxon>
        <taxon>Philasterida</taxon>
        <taxon>Pseudocohnilembidae</taxon>
        <taxon>Pseudocohnilembus</taxon>
    </lineage>
</organism>
<keyword evidence="5" id="KW-0175">Coiled coil</keyword>
<keyword evidence="8" id="KW-1185">Reference proteome</keyword>
<name>A0A0V0QYK1_PSEPJ</name>
<dbReference type="SUPFAM" id="SSF103473">
    <property type="entry name" value="MFS general substrate transporter"/>
    <property type="match status" value="1"/>
</dbReference>
<feature type="transmembrane region" description="Helical" evidence="6">
    <location>
        <begin position="84"/>
        <end position="102"/>
    </location>
</feature>
<dbReference type="PANTHER" id="PTHR10924">
    <property type="entry name" value="MAJOR FACILITATOR SUPERFAMILY PROTEIN-RELATED"/>
    <property type="match status" value="1"/>
</dbReference>
<protein>
    <submittedName>
        <fullName evidence="7">Major facilitator superfamily domain, general substrate transporter</fullName>
    </submittedName>
</protein>